<reference evidence="1 2" key="1">
    <citation type="submission" date="2024-01" db="EMBL/GenBank/DDBJ databases">
        <title>Comparative genomics of Cryptococcus and Kwoniella reveals pathogenesis evolution and contrasting modes of karyotype evolution via chromosome fusion or intercentromeric recombination.</title>
        <authorList>
            <person name="Coelho M.A."/>
            <person name="David-Palma M."/>
            <person name="Shea T."/>
            <person name="Bowers K."/>
            <person name="McGinley-Smith S."/>
            <person name="Mohammad A.W."/>
            <person name="Gnirke A."/>
            <person name="Yurkov A.M."/>
            <person name="Nowrousian M."/>
            <person name="Sun S."/>
            <person name="Cuomo C.A."/>
            <person name="Heitman J."/>
        </authorList>
    </citation>
    <scope>NUCLEOTIDE SEQUENCE [LARGE SCALE GENOMIC DNA]</scope>
    <source>
        <strain evidence="1 2">CBS 6074</strain>
    </source>
</reference>
<dbReference type="EMBL" id="CP144100">
    <property type="protein sequence ID" value="WWC87639.1"/>
    <property type="molecule type" value="Genomic_DNA"/>
</dbReference>
<accession>A0AAX4JSA3</accession>
<gene>
    <name evidence="1" type="ORF">L201_002529</name>
</gene>
<evidence type="ECO:0000313" key="2">
    <source>
        <dbReference type="Proteomes" id="UP001355207"/>
    </source>
</evidence>
<proteinExistence type="predicted"/>
<keyword evidence="2" id="KW-1185">Reference proteome</keyword>
<name>A0AAX4JSA3_9TREE</name>
<organism evidence="1 2">
    <name type="scientific">Kwoniella dendrophila CBS 6074</name>
    <dbReference type="NCBI Taxonomy" id="1295534"/>
    <lineage>
        <taxon>Eukaryota</taxon>
        <taxon>Fungi</taxon>
        <taxon>Dikarya</taxon>
        <taxon>Basidiomycota</taxon>
        <taxon>Agaricomycotina</taxon>
        <taxon>Tremellomycetes</taxon>
        <taxon>Tremellales</taxon>
        <taxon>Cryptococcaceae</taxon>
        <taxon>Kwoniella</taxon>
    </lineage>
</organism>
<protein>
    <submittedName>
        <fullName evidence="1">Uncharacterized protein</fullName>
    </submittedName>
</protein>
<dbReference type="Proteomes" id="UP001355207">
    <property type="component" value="Chromosome 3"/>
</dbReference>
<dbReference type="AlphaFoldDB" id="A0AAX4JSA3"/>
<evidence type="ECO:0000313" key="1">
    <source>
        <dbReference type="EMBL" id="WWC87639.1"/>
    </source>
</evidence>
<dbReference type="RefSeq" id="XP_066074402.1">
    <property type="nucleotide sequence ID" value="XM_066218305.1"/>
</dbReference>
<dbReference type="GeneID" id="91093201"/>
<sequence length="388" mass="43472">MLGIDYGNRSTIGLATESGLNLDQDAFFHVLSILQAQSKFSTLATLQLCSRAHYSAIAPYLYRNLVLHEKGITSLLGQTLRWNKGEGHSLFRTIKYAESITPSKDAKDILDLGSSPSVHHPAPIRFKINLSYVRNITLKYDADEPSELSPDLEKVVSLLSHYQNYTGQYLFPSLECISCVGKPKNDLELGEIWTLLSSLCSPQHLCFKWTHPFLYSNSTFAALESFDWTVRSITVHSAMPSWIPRSHNDVTVKISYASLSCDEGCDGEDGDEDETHQYKSCERFQKENIAKWLIAGPRSNKGRWRGEWSIHTSLEPGGISSKQDLEEIRLICMGMLEELQSGASIGDGGGWTLEAVSNARHFIEKISWVVAGRNTEEEICKTCRSELL</sequence>